<keyword evidence="2" id="KW-0812">Transmembrane</keyword>
<feature type="compositionally biased region" description="Polar residues" evidence="1">
    <location>
        <begin position="8"/>
        <end position="40"/>
    </location>
</feature>
<dbReference type="Proteomes" id="UP001195769">
    <property type="component" value="Unassembled WGS sequence"/>
</dbReference>
<reference evidence="3" key="1">
    <citation type="journal article" date="2020" name="New Phytol.">
        <title>Comparative genomics reveals dynamic genome evolution in host specialist ectomycorrhizal fungi.</title>
        <authorList>
            <person name="Lofgren L.A."/>
            <person name="Nguyen N.H."/>
            <person name="Vilgalys R."/>
            <person name="Ruytinx J."/>
            <person name="Liao H.L."/>
            <person name="Branco S."/>
            <person name="Kuo A."/>
            <person name="LaButti K."/>
            <person name="Lipzen A."/>
            <person name="Andreopoulos W."/>
            <person name="Pangilinan J."/>
            <person name="Riley R."/>
            <person name="Hundley H."/>
            <person name="Na H."/>
            <person name="Barry K."/>
            <person name="Grigoriev I.V."/>
            <person name="Stajich J.E."/>
            <person name="Kennedy P.G."/>
        </authorList>
    </citation>
    <scope>NUCLEOTIDE SEQUENCE</scope>
    <source>
        <strain evidence="3">FC203</strain>
    </source>
</reference>
<sequence length="286" mass="31153">MSLPGPLSTPSIMAPSNINGTNTASFPDTSTSSPSRPAQVNQGSFPVANIVILAICMIGMSALVICVFLRHRSSTRIKQSSSNVNKDEPRPFNRLWSRALSSFSKFHDLWRSKTKSATKYKQSEMTTVSALHATCTFVAAAPSKVLAPPVVMQFRVPDTEKFVVLCSVCCPLSVRHACGDPKSWVSAVDPYNTTTTHTTQVQSPFSDIPHLVEEQLPVNNQASSVPECQPYGVDIPPSDQDHSLTIELPNLSVEDQPRSPFTPPGGPKRTLAREDLPVLFVKTPPR</sequence>
<dbReference type="AlphaFoldDB" id="A0AAD4DXU8"/>
<comment type="caution">
    <text evidence="3">The sequence shown here is derived from an EMBL/GenBank/DDBJ whole genome shotgun (WGS) entry which is preliminary data.</text>
</comment>
<evidence type="ECO:0000313" key="4">
    <source>
        <dbReference type="Proteomes" id="UP001195769"/>
    </source>
</evidence>
<organism evidence="3 4">
    <name type="scientific">Suillus fuscotomentosus</name>
    <dbReference type="NCBI Taxonomy" id="1912939"/>
    <lineage>
        <taxon>Eukaryota</taxon>
        <taxon>Fungi</taxon>
        <taxon>Dikarya</taxon>
        <taxon>Basidiomycota</taxon>
        <taxon>Agaricomycotina</taxon>
        <taxon>Agaricomycetes</taxon>
        <taxon>Agaricomycetidae</taxon>
        <taxon>Boletales</taxon>
        <taxon>Suillineae</taxon>
        <taxon>Suillaceae</taxon>
        <taxon>Suillus</taxon>
    </lineage>
</organism>
<name>A0AAD4DXU8_9AGAM</name>
<dbReference type="EMBL" id="JABBWK010000061">
    <property type="protein sequence ID" value="KAG1895880.1"/>
    <property type="molecule type" value="Genomic_DNA"/>
</dbReference>
<protein>
    <submittedName>
        <fullName evidence="3">Uncharacterized protein</fullName>
    </submittedName>
</protein>
<keyword evidence="2" id="KW-0472">Membrane</keyword>
<dbReference type="GeneID" id="64657002"/>
<accession>A0AAD4DXU8</accession>
<evidence type="ECO:0000313" key="3">
    <source>
        <dbReference type="EMBL" id="KAG1895880.1"/>
    </source>
</evidence>
<keyword evidence="2" id="KW-1133">Transmembrane helix</keyword>
<gene>
    <name evidence="3" type="ORF">F5891DRAFT_1056479</name>
</gene>
<feature type="region of interest" description="Disordered" evidence="1">
    <location>
        <begin position="1"/>
        <end position="40"/>
    </location>
</feature>
<keyword evidence="4" id="KW-1185">Reference proteome</keyword>
<feature type="transmembrane region" description="Helical" evidence="2">
    <location>
        <begin position="47"/>
        <end position="69"/>
    </location>
</feature>
<proteinExistence type="predicted"/>
<evidence type="ECO:0000256" key="1">
    <source>
        <dbReference type="SAM" id="MobiDB-lite"/>
    </source>
</evidence>
<dbReference type="RefSeq" id="XP_041221456.1">
    <property type="nucleotide sequence ID" value="XM_041362704.1"/>
</dbReference>
<evidence type="ECO:0000256" key="2">
    <source>
        <dbReference type="SAM" id="Phobius"/>
    </source>
</evidence>
<feature type="region of interest" description="Disordered" evidence="1">
    <location>
        <begin position="250"/>
        <end position="286"/>
    </location>
</feature>